<evidence type="ECO:0000313" key="1">
    <source>
        <dbReference type="EMBL" id="TKD25295.1"/>
    </source>
</evidence>
<keyword evidence="1" id="KW-0378">Hydrolase</keyword>
<comment type="caution">
    <text evidence="1">The sequence shown here is derived from an EMBL/GenBank/DDBJ whole genome shotgun (WGS) entry which is preliminary data.</text>
</comment>
<evidence type="ECO:0000313" key="2">
    <source>
        <dbReference type="Proteomes" id="UP000310597"/>
    </source>
</evidence>
<keyword evidence="1" id="KW-0255">Endonuclease</keyword>
<dbReference type="GO" id="GO:0004519">
    <property type="term" value="F:endonuclease activity"/>
    <property type="evidence" value="ECO:0007669"/>
    <property type="project" value="UniProtKB-KW"/>
</dbReference>
<accession>A0A4V5PS57</accession>
<keyword evidence="1" id="KW-0540">Nuclease</keyword>
<dbReference type="SUPFAM" id="SSF56219">
    <property type="entry name" value="DNase I-like"/>
    <property type="match status" value="1"/>
</dbReference>
<dbReference type="EMBL" id="SWJZ01000009">
    <property type="protein sequence ID" value="TKD25295.1"/>
    <property type="molecule type" value="Genomic_DNA"/>
</dbReference>
<proteinExistence type="predicted"/>
<reference evidence="1 2" key="1">
    <citation type="submission" date="2019-04" db="EMBL/GenBank/DDBJ databases">
        <title>Draft Whole-Genome sequence of the purple photosynthetic bacterium Rhodobacter capsulatus SP108 with an indigenous class A beta-lactamase.</title>
        <authorList>
            <person name="Robertson S."/>
            <person name="Meyer T.E."/>
            <person name="Kyndt J.A."/>
        </authorList>
    </citation>
    <scope>NUCLEOTIDE SEQUENCE [LARGE SCALE GENOMIC DNA]</scope>
    <source>
        <strain evidence="1 2">SP108</strain>
    </source>
</reference>
<protein>
    <submittedName>
        <fullName evidence="1">Endonuclease</fullName>
    </submittedName>
</protein>
<dbReference type="InterPro" id="IPR036691">
    <property type="entry name" value="Endo/exonu/phosph_ase_sf"/>
</dbReference>
<dbReference type="Gene3D" id="3.60.10.10">
    <property type="entry name" value="Endonuclease/exonuclease/phosphatase"/>
    <property type="match status" value="1"/>
</dbReference>
<name>A0A4V5PS57_RHOCA</name>
<dbReference type="OrthoDB" id="8047712at2"/>
<dbReference type="RefSeq" id="WP_136904871.1">
    <property type="nucleotide sequence ID" value="NZ_SWJZ01000009.1"/>
</dbReference>
<dbReference type="AlphaFoldDB" id="A0A4V5PS57"/>
<sequence>MIHRTVSRLAPLSQAERETIRQLPRTVAAHDAHLAGLPCMTSVEQGGAAADAPLAFPFTVAAWNLERCLFPVESAEMLAEAGAQVALLSEMDHGMARSGQAHTTAQLAGHLGMAYAYGVEFVELGLGSETEREFCVADSNNLGWHGNGLMAATALSQPFLLRLPGRRFWFLQGGDQPRLGERMAIGAKVRTTAGLAVMVSTHLESNANAAERSAQMVSLIDALEAAFPGLPILIGGDLNTGNHIGGDWRAETLFDLARARGFGVHGGPEEQMTTRPSLITRWPERAMKLDWFLSRGLEIGRSRVLPSTSKLGKPLSDHDLLLVDIEGFSRS</sequence>
<gene>
    <name evidence="1" type="ORF">FBT96_02845</name>
</gene>
<dbReference type="Proteomes" id="UP000310597">
    <property type="component" value="Unassembled WGS sequence"/>
</dbReference>
<organism evidence="1 2">
    <name type="scientific">Rhodobacter capsulatus</name>
    <name type="common">Rhodopseudomonas capsulata</name>
    <dbReference type="NCBI Taxonomy" id="1061"/>
    <lineage>
        <taxon>Bacteria</taxon>
        <taxon>Pseudomonadati</taxon>
        <taxon>Pseudomonadota</taxon>
        <taxon>Alphaproteobacteria</taxon>
        <taxon>Rhodobacterales</taxon>
        <taxon>Rhodobacter group</taxon>
        <taxon>Rhodobacter</taxon>
    </lineage>
</organism>